<name>A0A9W7AX88_9STRA</name>
<keyword evidence="1" id="KW-0812">Transmembrane</keyword>
<protein>
    <submittedName>
        <fullName evidence="2">Uncharacterized protein</fullName>
    </submittedName>
</protein>
<keyword evidence="1" id="KW-0472">Membrane</keyword>
<feature type="non-terminal residue" evidence="2">
    <location>
        <position position="90"/>
    </location>
</feature>
<evidence type="ECO:0000256" key="1">
    <source>
        <dbReference type="SAM" id="Phobius"/>
    </source>
</evidence>
<proteinExistence type="predicted"/>
<accession>A0A9W7AX88</accession>
<dbReference type="OrthoDB" id="10564294at2759"/>
<reference evidence="2" key="1">
    <citation type="submission" date="2022-07" db="EMBL/GenBank/DDBJ databases">
        <title>Genome analysis of Parmales, a sister group of diatoms, reveals the evolutionary specialization of diatoms from phago-mixotrophs to photoautotrophs.</title>
        <authorList>
            <person name="Ban H."/>
            <person name="Sato S."/>
            <person name="Yoshikawa S."/>
            <person name="Kazumasa Y."/>
            <person name="Nakamura Y."/>
            <person name="Ichinomiya M."/>
            <person name="Saitoh K."/>
            <person name="Sato N."/>
            <person name="Blanc-Mathieu R."/>
            <person name="Endo H."/>
            <person name="Kuwata A."/>
            <person name="Ogata H."/>
        </authorList>
    </citation>
    <scope>NUCLEOTIDE SEQUENCE</scope>
</reference>
<evidence type="ECO:0000313" key="2">
    <source>
        <dbReference type="EMBL" id="GMH77167.1"/>
    </source>
</evidence>
<feature type="transmembrane region" description="Helical" evidence="1">
    <location>
        <begin position="60"/>
        <end position="85"/>
    </location>
</feature>
<feature type="transmembrane region" description="Helical" evidence="1">
    <location>
        <begin position="13"/>
        <end position="39"/>
    </location>
</feature>
<keyword evidence="1" id="KW-1133">Transmembrane helix</keyword>
<comment type="caution">
    <text evidence="2">The sequence shown here is derived from an EMBL/GenBank/DDBJ whole genome shotgun (WGS) entry which is preliminary data.</text>
</comment>
<sequence>MARAIRTFATIDAFFILCYALFFSPIFTAFLFGPVFGYLSAARYTYSHGRVYLGYYMVKIFLDLLMLYLGGSMFTIVTLLINIFISSAVS</sequence>
<dbReference type="Proteomes" id="UP001165082">
    <property type="component" value="Unassembled WGS sequence"/>
</dbReference>
<gene>
    <name evidence="2" type="ORF">TrRE_jg1564</name>
</gene>
<dbReference type="AlphaFoldDB" id="A0A9W7AX88"/>
<dbReference type="EMBL" id="BRXZ01001714">
    <property type="protein sequence ID" value="GMH77167.1"/>
    <property type="molecule type" value="Genomic_DNA"/>
</dbReference>
<evidence type="ECO:0000313" key="3">
    <source>
        <dbReference type="Proteomes" id="UP001165082"/>
    </source>
</evidence>
<organism evidence="2 3">
    <name type="scientific">Triparma retinervis</name>
    <dbReference type="NCBI Taxonomy" id="2557542"/>
    <lineage>
        <taxon>Eukaryota</taxon>
        <taxon>Sar</taxon>
        <taxon>Stramenopiles</taxon>
        <taxon>Ochrophyta</taxon>
        <taxon>Bolidophyceae</taxon>
        <taxon>Parmales</taxon>
        <taxon>Triparmaceae</taxon>
        <taxon>Triparma</taxon>
    </lineage>
</organism>
<keyword evidence="3" id="KW-1185">Reference proteome</keyword>